<organism evidence="1 2">
    <name type="scientific">Auriscalpium vulgare</name>
    <dbReference type="NCBI Taxonomy" id="40419"/>
    <lineage>
        <taxon>Eukaryota</taxon>
        <taxon>Fungi</taxon>
        <taxon>Dikarya</taxon>
        <taxon>Basidiomycota</taxon>
        <taxon>Agaricomycotina</taxon>
        <taxon>Agaricomycetes</taxon>
        <taxon>Russulales</taxon>
        <taxon>Auriscalpiaceae</taxon>
        <taxon>Auriscalpium</taxon>
    </lineage>
</organism>
<accession>A0ACB8RG07</accession>
<reference evidence="1" key="2">
    <citation type="journal article" date="2022" name="New Phytol.">
        <title>Evolutionary transition to the ectomycorrhizal habit in the genomes of a hyperdiverse lineage of mushroom-forming fungi.</title>
        <authorList>
            <person name="Looney B."/>
            <person name="Miyauchi S."/>
            <person name="Morin E."/>
            <person name="Drula E."/>
            <person name="Courty P.E."/>
            <person name="Kohler A."/>
            <person name="Kuo A."/>
            <person name="LaButti K."/>
            <person name="Pangilinan J."/>
            <person name="Lipzen A."/>
            <person name="Riley R."/>
            <person name="Andreopoulos W."/>
            <person name="He G."/>
            <person name="Johnson J."/>
            <person name="Nolan M."/>
            <person name="Tritt A."/>
            <person name="Barry K.W."/>
            <person name="Grigoriev I.V."/>
            <person name="Nagy L.G."/>
            <person name="Hibbett D."/>
            <person name="Henrissat B."/>
            <person name="Matheny P.B."/>
            <person name="Labbe J."/>
            <person name="Martin F.M."/>
        </authorList>
    </citation>
    <scope>NUCLEOTIDE SEQUENCE</scope>
    <source>
        <strain evidence="1">FP105234-sp</strain>
    </source>
</reference>
<evidence type="ECO:0000313" key="2">
    <source>
        <dbReference type="Proteomes" id="UP000814033"/>
    </source>
</evidence>
<name>A0ACB8RG07_9AGAM</name>
<comment type="caution">
    <text evidence="1">The sequence shown here is derived from an EMBL/GenBank/DDBJ whole genome shotgun (WGS) entry which is preliminary data.</text>
</comment>
<sequence>MLYRGRMGGQCALARDSSWLQSPFRQSYPSHGASSTTKSIFIQHSALEDTRKICLTRRPGLPAPPALSAISMNIQRGRPPRPPASPDSVPRAPARSAICSSRRLQLSVPAWPTALYCSHHSSISTSERDRIQSLLLRALCMLIIAPVFVQCFSSRPAARSLLSLPENIWTVKTN</sequence>
<evidence type="ECO:0000313" key="1">
    <source>
        <dbReference type="EMBL" id="KAI0042621.1"/>
    </source>
</evidence>
<protein>
    <submittedName>
        <fullName evidence="1">Uncharacterized protein</fullName>
    </submittedName>
</protein>
<dbReference type="EMBL" id="MU276056">
    <property type="protein sequence ID" value="KAI0042621.1"/>
    <property type="molecule type" value="Genomic_DNA"/>
</dbReference>
<gene>
    <name evidence="1" type="ORF">FA95DRAFT_545830</name>
</gene>
<proteinExistence type="predicted"/>
<dbReference type="Proteomes" id="UP000814033">
    <property type="component" value="Unassembled WGS sequence"/>
</dbReference>
<keyword evidence="2" id="KW-1185">Reference proteome</keyword>
<reference evidence="1" key="1">
    <citation type="submission" date="2021-02" db="EMBL/GenBank/DDBJ databases">
        <authorList>
            <consortium name="DOE Joint Genome Institute"/>
            <person name="Ahrendt S."/>
            <person name="Looney B.P."/>
            <person name="Miyauchi S."/>
            <person name="Morin E."/>
            <person name="Drula E."/>
            <person name="Courty P.E."/>
            <person name="Chicoki N."/>
            <person name="Fauchery L."/>
            <person name="Kohler A."/>
            <person name="Kuo A."/>
            <person name="Labutti K."/>
            <person name="Pangilinan J."/>
            <person name="Lipzen A."/>
            <person name="Riley R."/>
            <person name="Andreopoulos W."/>
            <person name="He G."/>
            <person name="Johnson J."/>
            <person name="Barry K.W."/>
            <person name="Grigoriev I.V."/>
            <person name="Nagy L."/>
            <person name="Hibbett D."/>
            <person name="Henrissat B."/>
            <person name="Matheny P.B."/>
            <person name="Labbe J."/>
            <person name="Martin F."/>
        </authorList>
    </citation>
    <scope>NUCLEOTIDE SEQUENCE</scope>
    <source>
        <strain evidence="1">FP105234-sp</strain>
    </source>
</reference>